<comment type="caution">
    <text evidence="1">The sequence shown here is derived from an EMBL/GenBank/DDBJ whole genome shotgun (WGS) entry which is preliminary data.</text>
</comment>
<reference evidence="1 2" key="1">
    <citation type="submission" date="2019-06" db="EMBL/GenBank/DDBJ databases">
        <title>Sequencing the genomes of 1000 actinobacteria strains.</title>
        <authorList>
            <person name="Klenk H.-P."/>
        </authorList>
    </citation>
    <scope>NUCLEOTIDE SEQUENCE [LARGE SCALE GENOMIC DNA]</scope>
    <source>
        <strain evidence="1 2">DSM 19828</strain>
    </source>
</reference>
<dbReference type="Proteomes" id="UP000320806">
    <property type="component" value="Unassembled WGS sequence"/>
</dbReference>
<dbReference type="RefSeq" id="WP_141928325.1">
    <property type="nucleotide sequence ID" value="NZ_BAABCI010000003.1"/>
</dbReference>
<dbReference type="EMBL" id="VFMO01000001">
    <property type="protein sequence ID" value="TQJ14524.1"/>
    <property type="molecule type" value="Genomic_DNA"/>
</dbReference>
<gene>
    <name evidence="1" type="ORF">FB459_1991</name>
</gene>
<dbReference type="AlphaFoldDB" id="A0A542EGU0"/>
<protein>
    <submittedName>
        <fullName evidence="1">Uncharacterized protein</fullName>
    </submittedName>
</protein>
<sequence length="101" mass="10879">MSVQSTNTDVEAAIDAARELAQQSVSQMGAGMELARASAIRMMVRSGLSRRDAREHWTAAVADTVLLNAATARGDELGVARIRRQAREARMTALRESPDPA</sequence>
<evidence type="ECO:0000313" key="2">
    <source>
        <dbReference type="Proteomes" id="UP000320806"/>
    </source>
</evidence>
<evidence type="ECO:0000313" key="1">
    <source>
        <dbReference type="EMBL" id="TQJ14524.1"/>
    </source>
</evidence>
<accession>A0A542EGU0</accession>
<proteinExistence type="predicted"/>
<name>A0A542EGU0_9MICO</name>
<keyword evidence="2" id="KW-1185">Reference proteome</keyword>
<organism evidence="1 2">
    <name type="scientific">Yimella lutea</name>
    <dbReference type="NCBI Taxonomy" id="587872"/>
    <lineage>
        <taxon>Bacteria</taxon>
        <taxon>Bacillati</taxon>
        <taxon>Actinomycetota</taxon>
        <taxon>Actinomycetes</taxon>
        <taxon>Micrococcales</taxon>
        <taxon>Dermacoccaceae</taxon>
        <taxon>Yimella</taxon>
    </lineage>
</organism>